<dbReference type="GeneID" id="100127289"/>
<evidence type="ECO:0000256" key="8">
    <source>
        <dbReference type="ARBA" id="ARBA00023136"/>
    </source>
</evidence>
<evidence type="ECO:0000259" key="10">
    <source>
        <dbReference type="Pfam" id="PF01490"/>
    </source>
</evidence>
<feature type="transmembrane region" description="Helical" evidence="9">
    <location>
        <begin position="199"/>
        <end position="220"/>
    </location>
</feature>
<feature type="transmembrane region" description="Helical" evidence="9">
    <location>
        <begin position="343"/>
        <end position="367"/>
    </location>
</feature>
<dbReference type="EMBL" id="BC155885">
    <property type="protein sequence ID" value="AAI55886.1"/>
    <property type="molecule type" value="mRNA"/>
</dbReference>
<feature type="transmembrane region" description="Helical" evidence="9">
    <location>
        <begin position="379"/>
        <end position="399"/>
    </location>
</feature>
<keyword evidence="5 9" id="KW-0812">Transmembrane</keyword>
<gene>
    <name evidence="11" type="primary">LOC100127289</name>
</gene>
<evidence type="ECO:0000256" key="7">
    <source>
        <dbReference type="ARBA" id="ARBA00022989"/>
    </source>
</evidence>
<evidence type="ECO:0000256" key="4">
    <source>
        <dbReference type="ARBA" id="ARBA00022554"/>
    </source>
</evidence>
<keyword evidence="3" id="KW-0813">Transport</keyword>
<dbReference type="GO" id="GO:0005290">
    <property type="term" value="F:L-histidine transmembrane transporter activity"/>
    <property type="evidence" value="ECO:0007669"/>
    <property type="project" value="TreeGrafter"/>
</dbReference>
<feature type="transmembrane region" description="Helical" evidence="9">
    <location>
        <begin position="232"/>
        <end position="253"/>
    </location>
</feature>
<dbReference type="PANTHER" id="PTHR22950:SF678">
    <property type="entry name" value="VACUOLAR AMINO ACID TRANSPORTER 5-RELATED"/>
    <property type="match status" value="1"/>
</dbReference>
<feature type="transmembrane region" description="Helical" evidence="9">
    <location>
        <begin position="152"/>
        <end position="172"/>
    </location>
</feature>
<dbReference type="GO" id="GO:0015194">
    <property type="term" value="F:L-serine transmembrane transporter activity"/>
    <property type="evidence" value="ECO:0007669"/>
    <property type="project" value="TreeGrafter"/>
</dbReference>
<accession>A9JS22</accession>
<dbReference type="AlphaFoldDB" id="A9JS22"/>
<evidence type="ECO:0000313" key="11">
    <source>
        <dbReference type="EMBL" id="AAI55886.1"/>
    </source>
</evidence>
<dbReference type="GO" id="GO:0005774">
    <property type="term" value="C:vacuolar membrane"/>
    <property type="evidence" value="ECO:0007669"/>
    <property type="project" value="UniProtKB-SubCell"/>
</dbReference>
<proteinExistence type="evidence at transcript level"/>
<dbReference type="GO" id="GO:0061459">
    <property type="term" value="F:L-arginine transmembrane transporter activity"/>
    <property type="evidence" value="ECO:0007669"/>
    <property type="project" value="TreeGrafter"/>
</dbReference>
<feature type="transmembrane region" description="Helical" evidence="9">
    <location>
        <begin position="122"/>
        <end position="140"/>
    </location>
</feature>
<dbReference type="GO" id="GO:0005313">
    <property type="term" value="F:L-glutamate transmembrane transporter activity"/>
    <property type="evidence" value="ECO:0007669"/>
    <property type="project" value="TreeGrafter"/>
</dbReference>
<organism evidence="11">
    <name type="scientific">Xenopus laevis</name>
    <name type="common">African clawed frog</name>
    <dbReference type="NCBI Taxonomy" id="8355"/>
    <lineage>
        <taxon>Eukaryota</taxon>
        <taxon>Metazoa</taxon>
        <taxon>Chordata</taxon>
        <taxon>Craniata</taxon>
        <taxon>Vertebrata</taxon>
        <taxon>Euteleostomi</taxon>
        <taxon>Amphibia</taxon>
        <taxon>Batrachia</taxon>
        <taxon>Anura</taxon>
        <taxon>Pipoidea</taxon>
        <taxon>Pipidae</taxon>
        <taxon>Xenopodinae</taxon>
        <taxon>Xenopus</taxon>
        <taxon>Xenopus</taxon>
    </lineage>
</organism>
<dbReference type="RefSeq" id="NP_001106330.1">
    <property type="nucleotide sequence ID" value="NM_001112859.1"/>
</dbReference>
<evidence type="ECO:0000256" key="1">
    <source>
        <dbReference type="ARBA" id="ARBA00004128"/>
    </source>
</evidence>
<evidence type="ECO:0000256" key="6">
    <source>
        <dbReference type="ARBA" id="ARBA00022970"/>
    </source>
</evidence>
<dbReference type="PANTHER" id="PTHR22950">
    <property type="entry name" value="AMINO ACID TRANSPORTER"/>
    <property type="match status" value="1"/>
</dbReference>
<reference evidence="11" key="1">
    <citation type="submission" date="2007-12" db="EMBL/GenBank/DDBJ databases">
        <authorList>
            <consortium name="NIH - Xenopus Gene Collection (XGC) project"/>
        </authorList>
    </citation>
    <scope>NUCLEOTIDE SEQUENCE [LARGE SCALE MRNA]</scope>
    <source>
        <tissue evidence="11">Intestine</tissue>
    </source>
</reference>
<keyword evidence="7 9" id="KW-1133">Transmembrane helix</keyword>
<sequence>MVGTVANLVNTIIGSGVLALPSCAAKTGWAMAVILLVGSALITWVGVYLLTLCAHHLGGDKTSFGAVASRTYPWMMVVVDLCVFAVTFGVCVAYLTIAAGILPTSVQQFAPSLAPESFILKNWVWLLICWGLFAAPLATLKSVRILGYTSALAVLCVVYTTGVVIAYATGLLDPCDKQLPEGMVCRGDVVAFSPNASGILTSIPVFLTAFCCATTIFNIYNDLQRPTVRRMNLATIGCMAICALQYLVVALAGYLTYGSNVAGNILDSFPVEIWATIARIGTAFVVTVSYPLLMHPARDAIVHAVNVCAGGRFTGSNVLFYTVATVLNVLALGLAFFNVPLDLILSITGSIGTVNLSITIPFIFFYKLFEDDNGVMRKLCIPGAVVGIVASVVCAYYSIVPLF</sequence>
<dbReference type="InterPro" id="IPR013057">
    <property type="entry name" value="AA_transpt_TM"/>
</dbReference>
<evidence type="ECO:0000256" key="2">
    <source>
        <dbReference type="ARBA" id="ARBA00008066"/>
    </source>
</evidence>
<feature type="domain" description="Amino acid transporter transmembrane" evidence="10">
    <location>
        <begin position="4"/>
        <end position="400"/>
    </location>
</feature>
<feature type="transmembrane region" description="Helical" evidence="9">
    <location>
        <begin position="29"/>
        <end position="53"/>
    </location>
</feature>
<feature type="transmembrane region" description="Helical" evidence="9">
    <location>
        <begin position="74"/>
        <end position="102"/>
    </location>
</feature>
<keyword evidence="6" id="KW-0029">Amino-acid transport</keyword>
<protein>
    <submittedName>
        <fullName evidence="11">LOC100127289 protein</fullName>
    </submittedName>
</protein>
<feature type="transmembrane region" description="Helical" evidence="9">
    <location>
        <begin position="273"/>
        <end position="293"/>
    </location>
</feature>
<feature type="transmembrane region" description="Helical" evidence="9">
    <location>
        <begin position="318"/>
        <end position="337"/>
    </location>
</feature>
<evidence type="ECO:0000256" key="9">
    <source>
        <dbReference type="SAM" id="Phobius"/>
    </source>
</evidence>
<keyword evidence="4" id="KW-0926">Vacuole</keyword>
<evidence type="ECO:0000256" key="3">
    <source>
        <dbReference type="ARBA" id="ARBA00022448"/>
    </source>
</evidence>
<keyword evidence="8 9" id="KW-0472">Membrane</keyword>
<evidence type="ECO:0000256" key="5">
    <source>
        <dbReference type="ARBA" id="ARBA00022692"/>
    </source>
</evidence>
<comment type="subcellular location">
    <subcellularLocation>
        <location evidence="1">Vacuole membrane</location>
        <topology evidence="1">Multi-pass membrane protein</topology>
    </subcellularLocation>
</comment>
<dbReference type="Pfam" id="PF01490">
    <property type="entry name" value="Aa_trans"/>
    <property type="match status" value="1"/>
</dbReference>
<dbReference type="GO" id="GO:0015189">
    <property type="term" value="F:L-lysine transmembrane transporter activity"/>
    <property type="evidence" value="ECO:0007669"/>
    <property type="project" value="TreeGrafter"/>
</dbReference>
<dbReference type="GO" id="GO:0005302">
    <property type="term" value="F:L-tyrosine transmembrane transporter activity"/>
    <property type="evidence" value="ECO:0007669"/>
    <property type="project" value="TreeGrafter"/>
</dbReference>
<name>A9JS22_XENLA</name>
<comment type="similarity">
    <text evidence="2">Belongs to the amino acid/polyamine transporter 2 family.</text>
</comment>